<evidence type="ECO:0000256" key="2">
    <source>
        <dbReference type="ARBA" id="ARBA00022553"/>
    </source>
</evidence>
<keyword evidence="3" id="KW-0677">Repeat</keyword>
<organism evidence="6 7">
    <name type="scientific">Botryobasidium botryosum (strain FD-172 SS1)</name>
    <dbReference type="NCBI Taxonomy" id="930990"/>
    <lineage>
        <taxon>Eukaryota</taxon>
        <taxon>Fungi</taxon>
        <taxon>Dikarya</taxon>
        <taxon>Basidiomycota</taxon>
        <taxon>Agaricomycotina</taxon>
        <taxon>Agaricomycetes</taxon>
        <taxon>Cantharellales</taxon>
        <taxon>Botryobasidiaceae</taxon>
        <taxon>Botryobasidium</taxon>
    </lineage>
</organism>
<evidence type="ECO:0000313" key="6">
    <source>
        <dbReference type="EMBL" id="KDQ11995.1"/>
    </source>
</evidence>
<dbReference type="STRING" id="930990.A0A067MBC0"/>
<dbReference type="InParanoid" id="A0A067MBC0"/>
<protein>
    <submittedName>
        <fullName evidence="6">Uncharacterized protein</fullName>
    </submittedName>
</protein>
<dbReference type="OrthoDB" id="412109at2759"/>
<dbReference type="GO" id="GO:0043124">
    <property type="term" value="P:negative regulation of canonical NF-kappaB signal transduction"/>
    <property type="evidence" value="ECO:0007669"/>
    <property type="project" value="InterPro"/>
</dbReference>
<name>A0A067MBC0_BOTB1</name>
<proteinExistence type="predicted"/>
<dbReference type="HOGENOM" id="CLU_074404_2_0_1"/>
<keyword evidence="2" id="KW-0597">Phosphoprotein</keyword>
<reference evidence="7" key="1">
    <citation type="journal article" date="2014" name="Proc. Natl. Acad. Sci. U.S.A.">
        <title>Extensive sampling of basidiomycete genomes demonstrates inadequacy of the white-rot/brown-rot paradigm for wood decay fungi.</title>
        <authorList>
            <person name="Riley R."/>
            <person name="Salamov A.A."/>
            <person name="Brown D.W."/>
            <person name="Nagy L.G."/>
            <person name="Floudas D."/>
            <person name="Held B.W."/>
            <person name="Levasseur A."/>
            <person name="Lombard V."/>
            <person name="Morin E."/>
            <person name="Otillar R."/>
            <person name="Lindquist E.A."/>
            <person name="Sun H."/>
            <person name="LaButti K.M."/>
            <person name="Schmutz J."/>
            <person name="Jabbour D."/>
            <person name="Luo H."/>
            <person name="Baker S.E."/>
            <person name="Pisabarro A.G."/>
            <person name="Walton J.D."/>
            <person name="Blanchette R.A."/>
            <person name="Henrissat B."/>
            <person name="Martin F."/>
            <person name="Cullen D."/>
            <person name="Hibbett D.S."/>
            <person name="Grigoriev I.V."/>
        </authorList>
    </citation>
    <scope>NUCLEOTIDE SEQUENCE [LARGE SCALE GENOMIC DNA]</scope>
    <source>
        <strain evidence="7">FD-172 SS1</strain>
    </source>
</reference>
<evidence type="ECO:0000256" key="5">
    <source>
        <dbReference type="ARBA" id="ARBA00023242"/>
    </source>
</evidence>
<dbReference type="EMBL" id="KL198053">
    <property type="protein sequence ID" value="KDQ11995.1"/>
    <property type="molecule type" value="Genomic_DNA"/>
</dbReference>
<dbReference type="InterPro" id="IPR038753">
    <property type="entry name" value="NFKBIL1"/>
</dbReference>
<evidence type="ECO:0000256" key="4">
    <source>
        <dbReference type="ARBA" id="ARBA00023043"/>
    </source>
</evidence>
<keyword evidence="5" id="KW-0539">Nucleus</keyword>
<dbReference type="PANTHER" id="PTHR15263">
    <property type="entry name" value="I-KAPPA-B-LIKE PROTEIN IKBL"/>
    <property type="match status" value="1"/>
</dbReference>
<comment type="subcellular location">
    <subcellularLocation>
        <location evidence="1">Nucleus</location>
    </subcellularLocation>
</comment>
<evidence type="ECO:0000256" key="3">
    <source>
        <dbReference type="ARBA" id="ARBA00022737"/>
    </source>
</evidence>
<evidence type="ECO:0000256" key="1">
    <source>
        <dbReference type="ARBA" id="ARBA00004123"/>
    </source>
</evidence>
<dbReference type="GO" id="GO:0005634">
    <property type="term" value="C:nucleus"/>
    <property type="evidence" value="ECO:0007669"/>
    <property type="project" value="UniProtKB-SubCell"/>
</dbReference>
<accession>A0A067MBC0</accession>
<keyword evidence="4" id="KW-0040">ANK repeat</keyword>
<dbReference type="PANTHER" id="PTHR15263:SF1">
    <property type="entry name" value="NF-KAPPA-B INHIBITOR-LIKE PROTEIN 1"/>
    <property type="match status" value="1"/>
</dbReference>
<evidence type="ECO:0000313" key="7">
    <source>
        <dbReference type="Proteomes" id="UP000027195"/>
    </source>
</evidence>
<sequence length="99" mass="11310">MPIGLTTLTFDTIAWPVVSPPRSPESLTTRRIEAFLLSALHSGEATRAQRLRNAMRIWHPDKWEGSWIWLVEERDKARVMEGVAKVARALSELLNAESW</sequence>
<dbReference type="Proteomes" id="UP000027195">
    <property type="component" value="Unassembled WGS sequence"/>
</dbReference>
<keyword evidence="7" id="KW-1185">Reference proteome</keyword>
<dbReference type="AlphaFoldDB" id="A0A067MBC0"/>
<gene>
    <name evidence="6" type="ORF">BOTBODRAFT_113507</name>
</gene>